<dbReference type="OrthoDB" id="114589at2759"/>
<organism evidence="1 2">
    <name type="scientific">Phytophthora boehmeriae</name>
    <dbReference type="NCBI Taxonomy" id="109152"/>
    <lineage>
        <taxon>Eukaryota</taxon>
        <taxon>Sar</taxon>
        <taxon>Stramenopiles</taxon>
        <taxon>Oomycota</taxon>
        <taxon>Peronosporomycetes</taxon>
        <taxon>Peronosporales</taxon>
        <taxon>Peronosporaceae</taxon>
        <taxon>Phytophthora</taxon>
    </lineage>
</organism>
<protein>
    <recommendedName>
        <fullName evidence="3">Bzip transcription factor</fullName>
    </recommendedName>
</protein>
<evidence type="ECO:0000313" key="2">
    <source>
        <dbReference type="Proteomes" id="UP000693981"/>
    </source>
</evidence>
<evidence type="ECO:0008006" key="3">
    <source>
        <dbReference type="Google" id="ProtNLM"/>
    </source>
</evidence>
<sequence>MERIKAARLTRRREQLRACQARFRQKQRGLKLQEQQRMKEEIQQIRDGIKWLKLEHRSLKLRGKFKPSPFNVVSEVLHFIDTTLQSPWRVANPEVMKSHTDTRRSLALLQTVLTPDVAMGELRGFDVLMEQLQRYSQYFGEPRIQLERIETLAPGVLRATTTLSLTITETTMKSVFQLPKKTNGEEIDKSMWTRLEGKRICCSCSINFLFDDESGRVERLELCIDLMAPLLRAVKGLGDVTEVLRNALLTSEGVLTGI</sequence>
<comment type="caution">
    <text evidence="1">The sequence shown here is derived from an EMBL/GenBank/DDBJ whole genome shotgun (WGS) entry which is preliminary data.</text>
</comment>
<reference evidence="1" key="1">
    <citation type="submission" date="2021-02" db="EMBL/GenBank/DDBJ databases">
        <authorList>
            <person name="Palmer J.M."/>
        </authorList>
    </citation>
    <scope>NUCLEOTIDE SEQUENCE</scope>
    <source>
        <strain evidence="1">SCRP23</strain>
    </source>
</reference>
<proteinExistence type="predicted"/>
<evidence type="ECO:0000313" key="1">
    <source>
        <dbReference type="EMBL" id="KAG7388822.1"/>
    </source>
</evidence>
<accession>A0A8T1W4G2</accession>
<dbReference type="AlphaFoldDB" id="A0A8T1W4G2"/>
<name>A0A8T1W4G2_9STRA</name>
<dbReference type="Proteomes" id="UP000693981">
    <property type="component" value="Unassembled WGS sequence"/>
</dbReference>
<dbReference type="EMBL" id="JAGDFL010000427">
    <property type="protein sequence ID" value="KAG7388822.1"/>
    <property type="molecule type" value="Genomic_DNA"/>
</dbReference>
<gene>
    <name evidence="1" type="ORF">PHYBOEH_007684</name>
</gene>
<keyword evidence="2" id="KW-1185">Reference proteome</keyword>